<evidence type="ECO:0000256" key="4">
    <source>
        <dbReference type="SAM" id="MobiDB-lite"/>
    </source>
</evidence>
<dbReference type="GO" id="GO:0005634">
    <property type="term" value="C:nucleus"/>
    <property type="evidence" value="ECO:0007669"/>
    <property type="project" value="UniProtKB-SubCell"/>
</dbReference>
<evidence type="ECO:0000256" key="3">
    <source>
        <dbReference type="RuleBase" id="RU004019"/>
    </source>
</evidence>
<gene>
    <name evidence="6" type="ORF">g.1812</name>
</gene>
<dbReference type="InterPro" id="IPR000418">
    <property type="entry name" value="Ets_dom"/>
</dbReference>
<dbReference type="SMART" id="SM00413">
    <property type="entry name" value="ETS"/>
    <property type="match status" value="1"/>
</dbReference>
<keyword evidence="2 3" id="KW-0238">DNA-binding</keyword>
<organism evidence="6">
    <name type="scientific">Graphocephala atropunctata</name>
    <dbReference type="NCBI Taxonomy" id="36148"/>
    <lineage>
        <taxon>Eukaryota</taxon>
        <taxon>Metazoa</taxon>
        <taxon>Ecdysozoa</taxon>
        <taxon>Arthropoda</taxon>
        <taxon>Hexapoda</taxon>
        <taxon>Insecta</taxon>
        <taxon>Pterygota</taxon>
        <taxon>Neoptera</taxon>
        <taxon>Paraneoptera</taxon>
        <taxon>Hemiptera</taxon>
        <taxon>Auchenorrhyncha</taxon>
        <taxon>Membracoidea</taxon>
        <taxon>Cicadellidae</taxon>
        <taxon>Cicadellinae</taxon>
        <taxon>Cicadellini</taxon>
        <taxon>Graphocephala</taxon>
    </lineage>
</organism>
<dbReference type="InterPro" id="IPR036388">
    <property type="entry name" value="WH-like_DNA-bd_sf"/>
</dbReference>
<protein>
    <recommendedName>
        <fullName evidence="5">ETS domain-containing protein</fullName>
    </recommendedName>
</protein>
<name>A0A1B6MSX4_9HEMI</name>
<feature type="compositionally biased region" description="Polar residues" evidence="4">
    <location>
        <begin position="156"/>
        <end position="180"/>
    </location>
</feature>
<dbReference type="PANTHER" id="PTHR11849:SF133">
    <property type="entry name" value="ETS DOMAIN-CONTAINING PROTEIN"/>
    <property type="match status" value="1"/>
</dbReference>
<dbReference type="PANTHER" id="PTHR11849">
    <property type="entry name" value="ETS"/>
    <property type="match status" value="1"/>
</dbReference>
<dbReference type="GO" id="GO:0030154">
    <property type="term" value="P:cell differentiation"/>
    <property type="evidence" value="ECO:0007669"/>
    <property type="project" value="TreeGrafter"/>
</dbReference>
<comment type="subcellular location">
    <subcellularLocation>
        <location evidence="3">Nucleus</location>
    </subcellularLocation>
</comment>
<evidence type="ECO:0000259" key="5">
    <source>
        <dbReference type="PROSITE" id="PS50061"/>
    </source>
</evidence>
<proteinExistence type="inferred from homology"/>
<feature type="domain" description="ETS" evidence="5">
    <location>
        <begin position="5"/>
        <end position="85"/>
    </location>
</feature>
<dbReference type="GO" id="GO:0000981">
    <property type="term" value="F:DNA-binding transcription factor activity, RNA polymerase II-specific"/>
    <property type="evidence" value="ECO:0007669"/>
    <property type="project" value="TreeGrafter"/>
</dbReference>
<reference evidence="6" key="1">
    <citation type="submission" date="2015-11" db="EMBL/GenBank/DDBJ databases">
        <title>De novo transcriptome assembly of four potential Pierce s Disease insect vectors from Arizona vineyards.</title>
        <authorList>
            <person name="Tassone E.E."/>
        </authorList>
    </citation>
    <scope>NUCLEOTIDE SEQUENCE</scope>
</reference>
<dbReference type="GO" id="GO:0043565">
    <property type="term" value="F:sequence-specific DNA binding"/>
    <property type="evidence" value="ECO:0007669"/>
    <property type="project" value="InterPro"/>
</dbReference>
<dbReference type="AlphaFoldDB" id="A0A1B6MSX4"/>
<dbReference type="Pfam" id="PF00178">
    <property type="entry name" value="Ets"/>
    <property type="match status" value="1"/>
</dbReference>
<dbReference type="PROSITE" id="PS00345">
    <property type="entry name" value="ETS_DOMAIN_1"/>
    <property type="match status" value="1"/>
</dbReference>
<sequence length="207" mass="24201">METNITLWQFLLEILRNEDYGDIIRWTNSEGEFKLVNAEEVARMWGLRKNKSNMNYDKLSRALRYYYDKNIIRKVLGQKFVYRFVSIPAFVKLKSSETSLCDLVTNSKDLIYHIKSKTNAREPLKSPRVYDSHIYWQSSCAKPLYPDIPLYKDSKGTQPKTQGSPSSDRPSKTTWNSPDQDNIGRFPVTSPFVYFPLHLPVCYFSNC</sequence>
<feature type="region of interest" description="Disordered" evidence="4">
    <location>
        <begin position="155"/>
        <end position="182"/>
    </location>
</feature>
<accession>A0A1B6MSX4</accession>
<dbReference type="PRINTS" id="PR00454">
    <property type="entry name" value="ETSDOMAIN"/>
</dbReference>
<keyword evidence="3" id="KW-0539">Nucleus</keyword>
<dbReference type="InterPro" id="IPR036390">
    <property type="entry name" value="WH_DNA-bd_sf"/>
</dbReference>
<evidence type="ECO:0000256" key="1">
    <source>
        <dbReference type="ARBA" id="ARBA00005562"/>
    </source>
</evidence>
<dbReference type="EMBL" id="GEBQ01000935">
    <property type="protein sequence ID" value="JAT39042.1"/>
    <property type="molecule type" value="Transcribed_RNA"/>
</dbReference>
<evidence type="ECO:0000256" key="2">
    <source>
        <dbReference type="ARBA" id="ARBA00023125"/>
    </source>
</evidence>
<comment type="similarity">
    <text evidence="1 3">Belongs to the ETS family.</text>
</comment>
<dbReference type="Gene3D" id="1.10.10.10">
    <property type="entry name" value="Winged helix-like DNA-binding domain superfamily/Winged helix DNA-binding domain"/>
    <property type="match status" value="1"/>
</dbReference>
<evidence type="ECO:0000313" key="6">
    <source>
        <dbReference type="EMBL" id="JAT39042.1"/>
    </source>
</evidence>
<dbReference type="PROSITE" id="PS00346">
    <property type="entry name" value="ETS_DOMAIN_2"/>
    <property type="match status" value="1"/>
</dbReference>
<dbReference type="PROSITE" id="PS50061">
    <property type="entry name" value="ETS_DOMAIN_3"/>
    <property type="match status" value="1"/>
</dbReference>
<dbReference type="SUPFAM" id="SSF46785">
    <property type="entry name" value="Winged helix' DNA-binding domain"/>
    <property type="match status" value="1"/>
</dbReference>
<dbReference type="InterPro" id="IPR046328">
    <property type="entry name" value="ETS_fam"/>
</dbReference>